<sequence length="103" mass="12072">MSHAPRGRLEIERKHSIIPMLVTKTHVFMPVCLKKANFMTLKRPIRSTVLVIKNMCSKSSKKQNSELCFFFVKNDLCLFYKQLLTLLFFTLTYKKPEMEVSVV</sequence>
<accession>A0A4V6XVW5</accession>
<reference evidence="1 2" key="1">
    <citation type="journal article" date="2015" name="Genome Biol.">
        <title>Comparative genomics of Steinernema reveals deeply conserved gene regulatory networks.</title>
        <authorList>
            <person name="Dillman A.R."/>
            <person name="Macchietto M."/>
            <person name="Porter C.F."/>
            <person name="Rogers A."/>
            <person name="Williams B."/>
            <person name="Antoshechkin I."/>
            <person name="Lee M.M."/>
            <person name="Goodwin Z."/>
            <person name="Lu X."/>
            <person name="Lewis E.E."/>
            <person name="Goodrich-Blair H."/>
            <person name="Stock S.P."/>
            <person name="Adams B.J."/>
            <person name="Sternberg P.W."/>
            <person name="Mortazavi A."/>
        </authorList>
    </citation>
    <scope>NUCLEOTIDE SEQUENCE [LARGE SCALE GENOMIC DNA]</scope>
    <source>
        <strain evidence="1 2">ALL</strain>
    </source>
</reference>
<gene>
    <name evidence="1" type="ORF">L596_021623</name>
</gene>
<organism evidence="1 2">
    <name type="scientific">Steinernema carpocapsae</name>
    <name type="common">Entomopathogenic nematode</name>
    <dbReference type="NCBI Taxonomy" id="34508"/>
    <lineage>
        <taxon>Eukaryota</taxon>
        <taxon>Metazoa</taxon>
        <taxon>Ecdysozoa</taxon>
        <taxon>Nematoda</taxon>
        <taxon>Chromadorea</taxon>
        <taxon>Rhabditida</taxon>
        <taxon>Tylenchina</taxon>
        <taxon>Panagrolaimomorpha</taxon>
        <taxon>Strongyloidoidea</taxon>
        <taxon>Steinernematidae</taxon>
        <taxon>Steinernema</taxon>
    </lineage>
</organism>
<dbReference type="AlphaFoldDB" id="A0A4V6XVW5"/>
<dbReference type="Proteomes" id="UP000298663">
    <property type="component" value="Unassembled WGS sequence"/>
</dbReference>
<dbReference type="EMBL" id="AZBU02000007">
    <property type="protein sequence ID" value="TKR69465.1"/>
    <property type="molecule type" value="Genomic_DNA"/>
</dbReference>
<keyword evidence="2" id="KW-1185">Reference proteome</keyword>
<reference evidence="1 2" key="2">
    <citation type="journal article" date="2019" name="G3 (Bethesda)">
        <title>Hybrid Assembly of the Genome of the Entomopathogenic Nematode Steinernema carpocapsae Identifies the X-Chromosome.</title>
        <authorList>
            <person name="Serra L."/>
            <person name="Macchietto M."/>
            <person name="Macias-Munoz A."/>
            <person name="McGill C.J."/>
            <person name="Rodriguez I.M."/>
            <person name="Rodriguez B."/>
            <person name="Murad R."/>
            <person name="Mortazavi A."/>
        </authorList>
    </citation>
    <scope>NUCLEOTIDE SEQUENCE [LARGE SCALE GENOMIC DNA]</scope>
    <source>
        <strain evidence="1 2">ALL</strain>
    </source>
</reference>
<evidence type="ECO:0000313" key="1">
    <source>
        <dbReference type="EMBL" id="TKR69465.1"/>
    </source>
</evidence>
<protein>
    <submittedName>
        <fullName evidence="1">Uncharacterized protein</fullName>
    </submittedName>
</protein>
<comment type="caution">
    <text evidence="1">The sequence shown here is derived from an EMBL/GenBank/DDBJ whole genome shotgun (WGS) entry which is preliminary data.</text>
</comment>
<name>A0A4V6XVW5_STECR</name>
<evidence type="ECO:0000313" key="2">
    <source>
        <dbReference type="Proteomes" id="UP000298663"/>
    </source>
</evidence>
<proteinExistence type="predicted"/>